<organism evidence="3 4">
    <name type="scientific">Spiroplasma ixodetis</name>
    <dbReference type="NCBI Taxonomy" id="2141"/>
    <lineage>
        <taxon>Bacteria</taxon>
        <taxon>Bacillati</taxon>
        <taxon>Mycoplasmatota</taxon>
        <taxon>Mollicutes</taxon>
        <taxon>Entomoplasmatales</taxon>
        <taxon>Spiroplasmataceae</taxon>
        <taxon>Spiroplasma</taxon>
    </lineage>
</organism>
<dbReference type="PANTHER" id="PTHR32294">
    <property type="entry name" value="DNA POLYMERASE III SUBUNIT ALPHA"/>
    <property type="match status" value="1"/>
</dbReference>
<dbReference type="PANTHER" id="PTHR32294:SF0">
    <property type="entry name" value="DNA POLYMERASE III SUBUNIT ALPHA"/>
    <property type="match status" value="1"/>
</dbReference>
<sequence length="285" mass="33031">MVSLLSSVIGNDQKMLQYLNECQKYQIKVLPPSIQFSGIDFLIDDAKKAIRYSLQAIKQMSQGSCSNLIKERTSNGFFQDFFNFCARAIFIGLNRKNIEHLIAAGALDDIQSNRTMLLLNLDAALEYANMVQVKDETSGELSLNFNLIAKPIMLQREDDWNNNSINEHRALGLYLKYNPKLLWKEQLDPHNKTIDLAYINNYVDQHVRVYGVINNIRVIKTKTKKLMAFFEMQNDSNVIEVTVFEKLYQIYEEYLQVNKVILMEGKVEIYNDNIQLILSRVIKNL</sequence>
<accession>A0ABN6SXE7</accession>
<dbReference type="InterPro" id="IPR029460">
    <property type="entry name" value="DNAPol_HHH"/>
</dbReference>
<feature type="domain" description="OB" evidence="1">
    <location>
        <begin position="207"/>
        <end position="281"/>
    </location>
</feature>
<dbReference type="Proteomes" id="UP001163387">
    <property type="component" value="Chromosome"/>
</dbReference>
<protein>
    <recommendedName>
        <fullName evidence="5">DNA polymerase III subunit alpha</fullName>
    </recommendedName>
</protein>
<feature type="domain" description="DNA polymerase helix-hairpin-helix motif" evidence="2">
    <location>
        <begin position="27"/>
        <end position="115"/>
    </location>
</feature>
<dbReference type="InterPro" id="IPR004365">
    <property type="entry name" value="NA-bd_OB_tRNA"/>
</dbReference>
<keyword evidence="4" id="KW-1185">Reference proteome</keyword>
<dbReference type="CDD" id="cd04485">
    <property type="entry name" value="DnaE_OBF"/>
    <property type="match status" value="1"/>
</dbReference>
<dbReference type="SUPFAM" id="SSF50249">
    <property type="entry name" value="Nucleic acid-binding proteins"/>
    <property type="match status" value="1"/>
</dbReference>
<evidence type="ECO:0000259" key="2">
    <source>
        <dbReference type="Pfam" id="PF14579"/>
    </source>
</evidence>
<dbReference type="Gene3D" id="1.10.150.870">
    <property type="match status" value="1"/>
</dbReference>
<dbReference type="Pfam" id="PF01336">
    <property type="entry name" value="tRNA_anti-codon"/>
    <property type="match status" value="1"/>
</dbReference>
<dbReference type="EMBL" id="AP026933">
    <property type="protein sequence ID" value="BDT03754.1"/>
    <property type="molecule type" value="Genomic_DNA"/>
</dbReference>
<evidence type="ECO:0000313" key="4">
    <source>
        <dbReference type="Proteomes" id="UP001163387"/>
    </source>
</evidence>
<dbReference type="InterPro" id="IPR004805">
    <property type="entry name" value="DnaE2/DnaE/PolC"/>
</dbReference>
<proteinExistence type="predicted"/>
<gene>
    <name evidence="3" type="ORF">SHM_14000</name>
</gene>
<name>A0ABN6SXE7_9MOLU</name>
<evidence type="ECO:0000313" key="3">
    <source>
        <dbReference type="EMBL" id="BDT03754.1"/>
    </source>
</evidence>
<dbReference type="Pfam" id="PF14579">
    <property type="entry name" value="HHH_6"/>
    <property type="match status" value="1"/>
</dbReference>
<dbReference type="InterPro" id="IPR012340">
    <property type="entry name" value="NA-bd_OB-fold"/>
</dbReference>
<evidence type="ECO:0000259" key="1">
    <source>
        <dbReference type="Pfam" id="PF01336"/>
    </source>
</evidence>
<reference evidence="3 4" key="1">
    <citation type="journal article" date="2022" name="Front. Microbiol.">
        <title>Male-killing mechanisms vary between Spiroplasma species.</title>
        <authorList>
            <person name="Arai H."/>
            <person name="Inoue M."/>
            <person name="Kageyama D."/>
        </authorList>
    </citation>
    <scope>NUCLEOTIDE SEQUENCE [LARGE SCALE GENOMIC DNA]</scope>
    <source>
        <strain evidence="4">sHm</strain>
    </source>
</reference>
<evidence type="ECO:0008006" key="5">
    <source>
        <dbReference type="Google" id="ProtNLM"/>
    </source>
</evidence>